<comment type="function">
    <text evidence="9 11">Essential for the assembly of ubiquinol-cytochrome c reductase. It has a direct effect on the correct occurrence of the Rieske protein, core 4, core 5 and apocytochrome b.</text>
</comment>
<comment type="caution">
    <text evidence="11">Lacks conserved residue(s) required for the propagation of feature annotation.</text>
</comment>
<dbReference type="InterPro" id="IPR012420">
    <property type="entry name" value="Cbp4"/>
</dbReference>
<evidence type="ECO:0000256" key="6">
    <source>
        <dbReference type="ARBA" id="ARBA00023128"/>
    </source>
</evidence>
<keyword evidence="6 11" id="KW-0496">Mitochondrion</keyword>
<dbReference type="EMBL" id="JAKWBI020000102">
    <property type="protein sequence ID" value="KAJ2902783.1"/>
    <property type="molecule type" value="Genomic_DNA"/>
</dbReference>
<comment type="similarity">
    <text evidence="2 11">Belongs to the CBP4 family.</text>
</comment>
<gene>
    <name evidence="13" type="ORF">MKZ38_000137</name>
</gene>
<dbReference type="GO" id="GO:0005743">
    <property type="term" value="C:mitochondrial inner membrane"/>
    <property type="evidence" value="ECO:0007669"/>
    <property type="project" value="UniProtKB-SubCell"/>
</dbReference>
<keyword evidence="8 11" id="KW-0143">Chaperone</keyword>
<reference evidence="13" key="1">
    <citation type="submission" date="2022-07" db="EMBL/GenBank/DDBJ databases">
        <title>Draft genome sequence of Zalerion maritima ATCC 34329, a (micro)plastics degrading marine fungus.</title>
        <authorList>
            <person name="Paco A."/>
            <person name="Goncalves M.F.M."/>
            <person name="Rocha-Santos T.A.P."/>
            <person name="Alves A."/>
        </authorList>
    </citation>
    <scope>NUCLEOTIDE SEQUENCE</scope>
    <source>
        <strain evidence="13">ATCC 34329</strain>
    </source>
</reference>
<evidence type="ECO:0000256" key="3">
    <source>
        <dbReference type="ARBA" id="ARBA00022692"/>
    </source>
</evidence>
<keyword evidence="4 11" id="KW-0999">Mitochondrion inner membrane</keyword>
<dbReference type="Pfam" id="PF07960">
    <property type="entry name" value="CBP4"/>
    <property type="match status" value="1"/>
</dbReference>
<evidence type="ECO:0000256" key="2">
    <source>
        <dbReference type="ARBA" id="ARBA00006780"/>
    </source>
</evidence>
<evidence type="ECO:0000256" key="10">
    <source>
        <dbReference type="ARBA" id="ARBA00031521"/>
    </source>
</evidence>
<dbReference type="Proteomes" id="UP001201980">
    <property type="component" value="Unassembled WGS sequence"/>
</dbReference>
<evidence type="ECO:0000256" key="7">
    <source>
        <dbReference type="ARBA" id="ARBA00023136"/>
    </source>
</evidence>
<keyword evidence="7 11" id="KW-0472">Membrane</keyword>
<protein>
    <recommendedName>
        <fullName evidence="10 11">Cytochrome b mRNA-processing protein 4</fullName>
    </recommendedName>
</protein>
<feature type="transmembrane region" description="Helical" evidence="11">
    <location>
        <begin position="21"/>
        <end position="43"/>
    </location>
</feature>
<comment type="subcellular location">
    <subcellularLocation>
        <location evidence="1 11">Mitochondrion inner membrane</location>
        <topology evidence="1 11">Single-pass membrane protein</topology>
    </subcellularLocation>
</comment>
<keyword evidence="5 11" id="KW-1133">Transmembrane helix</keyword>
<organism evidence="13 14">
    <name type="scientific">Zalerion maritima</name>
    <dbReference type="NCBI Taxonomy" id="339359"/>
    <lineage>
        <taxon>Eukaryota</taxon>
        <taxon>Fungi</taxon>
        <taxon>Dikarya</taxon>
        <taxon>Ascomycota</taxon>
        <taxon>Pezizomycotina</taxon>
        <taxon>Sordariomycetes</taxon>
        <taxon>Lulworthiomycetidae</taxon>
        <taxon>Lulworthiales</taxon>
        <taxon>Lulworthiaceae</taxon>
        <taxon>Zalerion</taxon>
    </lineage>
</organism>
<evidence type="ECO:0000313" key="14">
    <source>
        <dbReference type="Proteomes" id="UP001201980"/>
    </source>
</evidence>
<dbReference type="GO" id="GO:0034551">
    <property type="term" value="P:mitochondrial respiratory chain complex III assembly"/>
    <property type="evidence" value="ECO:0007669"/>
    <property type="project" value="TreeGrafter"/>
</dbReference>
<feature type="compositionally biased region" description="Basic and acidic residues" evidence="12">
    <location>
        <begin position="145"/>
        <end position="161"/>
    </location>
</feature>
<dbReference type="PANTHER" id="PTHR28202:SF1">
    <property type="entry name" value="ASSEMBLY FACTOR CBP4"/>
    <property type="match status" value="1"/>
</dbReference>
<evidence type="ECO:0000256" key="12">
    <source>
        <dbReference type="SAM" id="MobiDB-lite"/>
    </source>
</evidence>
<evidence type="ECO:0000256" key="5">
    <source>
        <dbReference type="ARBA" id="ARBA00022989"/>
    </source>
</evidence>
<dbReference type="AlphaFoldDB" id="A0AAD5WU91"/>
<dbReference type="PANTHER" id="PTHR28202">
    <property type="entry name" value="ASSEMBLY FACTOR CBP4"/>
    <property type="match status" value="1"/>
</dbReference>
<evidence type="ECO:0000256" key="4">
    <source>
        <dbReference type="ARBA" id="ARBA00022792"/>
    </source>
</evidence>
<sequence>MHANPSRSFPVAYPKARDQNIVLVNLILRFYKVSLLSLCIKISAKMPKPKVNWWLWTKAIVAGLGVAVGGPMLVWKVTPTEEEMFQRFSPELQKKSLEGRYDKQKQFDDYVEKLKEYSKSDKNIWIVMAEEDKREKKEKRRQARLTREAKEKMRQEIRREAGVSLES</sequence>
<accession>A0AAD5WU91</accession>
<evidence type="ECO:0000256" key="1">
    <source>
        <dbReference type="ARBA" id="ARBA00004434"/>
    </source>
</evidence>
<evidence type="ECO:0000313" key="13">
    <source>
        <dbReference type="EMBL" id="KAJ2902783.1"/>
    </source>
</evidence>
<proteinExistence type="inferred from homology"/>
<name>A0AAD5WU91_9PEZI</name>
<keyword evidence="14" id="KW-1185">Reference proteome</keyword>
<evidence type="ECO:0000256" key="9">
    <source>
        <dbReference type="ARBA" id="ARBA00025413"/>
    </source>
</evidence>
<evidence type="ECO:0000256" key="8">
    <source>
        <dbReference type="ARBA" id="ARBA00023186"/>
    </source>
</evidence>
<comment type="caution">
    <text evidence="13">The sequence shown here is derived from an EMBL/GenBank/DDBJ whole genome shotgun (WGS) entry which is preliminary data.</text>
</comment>
<keyword evidence="3 11" id="KW-0812">Transmembrane</keyword>
<evidence type="ECO:0000256" key="11">
    <source>
        <dbReference type="RuleBase" id="RU368005"/>
    </source>
</evidence>
<feature type="region of interest" description="Disordered" evidence="12">
    <location>
        <begin position="132"/>
        <end position="167"/>
    </location>
</feature>
<feature type="transmembrane region" description="Helical" evidence="11">
    <location>
        <begin position="55"/>
        <end position="75"/>
    </location>
</feature>